<dbReference type="InterPro" id="IPR021235">
    <property type="entry name" value="DUF2637"/>
</dbReference>
<keyword evidence="2" id="KW-0472">Membrane</keyword>
<evidence type="ECO:0000256" key="1">
    <source>
        <dbReference type="SAM" id="MobiDB-lite"/>
    </source>
</evidence>
<accession>A0A177YEX4</accession>
<organism evidence="3 4">
    <name type="scientific">Rhodococcoides kyotonense</name>
    <dbReference type="NCBI Taxonomy" id="398843"/>
    <lineage>
        <taxon>Bacteria</taxon>
        <taxon>Bacillati</taxon>
        <taxon>Actinomycetota</taxon>
        <taxon>Actinomycetes</taxon>
        <taxon>Mycobacteriales</taxon>
        <taxon>Nocardiaceae</taxon>
        <taxon>Rhodococcoides</taxon>
    </lineage>
</organism>
<dbReference type="Proteomes" id="UP000077519">
    <property type="component" value="Unassembled WGS sequence"/>
</dbReference>
<feature type="compositionally biased region" description="Basic and acidic residues" evidence="1">
    <location>
        <begin position="307"/>
        <end position="317"/>
    </location>
</feature>
<feature type="compositionally biased region" description="Basic and acidic residues" evidence="1">
    <location>
        <begin position="280"/>
        <end position="298"/>
    </location>
</feature>
<name>A0A177YEX4_9NOCA</name>
<dbReference type="Pfam" id="PF10935">
    <property type="entry name" value="DUF2637"/>
    <property type="match status" value="1"/>
</dbReference>
<feature type="transmembrane region" description="Helical" evidence="2">
    <location>
        <begin position="97"/>
        <end position="117"/>
    </location>
</feature>
<keyword evidence="2" id="KW-0812">Transmembrane</keyword>
<keyword evidence="4" id="KW-1185">Reference proteome</keyword>
<feature type="transmembrane region" description="Helical" evidence="2">
    <location>
        <begin position="23"/>
        <end position="45"/>
    </location>
</feature>
<dbReference type="RefSeq" id="WP_068426360.1">
    <property type="nucleotide sequence ID" value="NZ_LVHI01000013.1"/>
</dbReference>
<gene>
    <name evidence="3" type="ORF">A3K89_21140</name>
</gene>
<evidence type="ECO:0000313" key="4">
    <source>
        <dbReference type="Proteomes" id="UP000077519"/>
    </source>
</evidence>
<feature type="transmembrane region" description="Helical" evidence="2">
    <location>
        <begin position="65"/>
        <end position="85"/>
    </location>
</feature>
<protein>
    <recommendedName>
        <fullName evidence="5">DUF2637 domain-containing protein</fullName>
    </recommendedName>
</protein>
<dbReference type="AlphaFoldDB" id="A0A177YEX4"/>
<feature type="region of interest" description="Disordered" evidence="1">
    <location>
        <begin position="280"/>
        <end position="317"/>
    </location>
</feature>
<evidence type="ECO:0008006" key="5">
    <source>
        <dbReference type="Google" id="ProtNLM"/>
    </source>
</evidence>
<proteinExistence type="predicted"/>
<evidence type="ECO:0000256" key="2">
    <source>
        <dbReference type="SAM" id="Phobius"/>
    </source>
</evidence>
<feature type="transmembrane region" description="Helical" evidence="2">
    <location>
        <begin position="129"/>
        <end position="153"/>
    </location>
</feature>
<dbReference type="EMBL" id="LVHI01000013">
    <property type="protein sequence ID" value="OAK54015.1"/>
    <property type="molecule type" value="Genomic_DNA"/>
</dbReference>
<keyword evidence="2" id="KW-1133">Transmembrane helix</keyword>
<evidence type="ECO:0000313" key="3">
    <source>
        <dbReference type="EMBL" id="OAK54015.1"/>
    </source>
</evidence>
<reference evidence="3 4" key="1">
    <citation type="submission" date="2016-03" db="EMBL/GenBank/DDBJ databases">
        <title>Genome sequence of Rhodococcus kyotonensis KB10.</title>
        <authorList>
            <person name="Jeong H."/>
            <person name="Hong C.E."/>
            <person name="Jo S.H."/>
            <person name="Park J.M."/>
        </authorList>
    </citation>
    <scope>NUCLEOTIDE SEQUENCE [LARGE SCALE GENOMIC DNA]</scope>
    <source>
        <strain evidence="3 4">KB10</strain>
    </source>
</reference>
<comment type="caution">
    <text evidence="3">The sequence shown here is derived from an EMBL/GenBank/DDBJ whole genome shotgun (WGS) entry which is preliminary data.</text>
</comment>
<sequence>MSNANTPDHDPTSEDTLDIHPRVLTGALITGLAIAVIVGAASFKLSFSTLLDLAVMAGIHRGDAWVIPVALDGPILACAVIRIALSQHTDPATVRGRRLVVAVLAIMALLSIAGNAYHAVLTATVLNAAVAAAIAALAPAMVLTMSEIVAVVLRAPRRRRAPAITPSEIPRSLDSTTDTAHIDDHIDRVDAEQNSATTGSALAGIDEDLDNGLLKPAVWTSVDLYLKNPDWSFSDIARHLELHTSTVSRHIKTWTQVQQNIASERSTAAPGIVDQAHTIADADHDHSGEDVTEARSEYGDADYDSISTDRDYAGAAR</sequence>